<dbReference type="AlphaFoldDB" id="A0A6N9TCR8"/>
<dbReference type="EMBL" id="JAAAWO010000003">
    <property type="protein sequence ID" value="NDW14970.1"/>
    <property type="molecule type" value="Genomic_DNA"/>
</dbReference>
<dbReference type="RefSeq" id="WP_163105528.1">
    <property type="nucleotide sequence ID" value="NZ_JAAAWO010000003.1"/>
</dbReference>
<comment type="caution">
    <text evidence="1">The sequence shown here is derived from an EMBL/GenBank/DDBJ whole genome shotgun (WGS) entry which is preliminary data.</text>
</comment>
<proteinExistence type="predicted"/>
<organism evidence="1 2">
    <name type="scientific">Alteromonas genovensis</name>
    <dbReference type="NCBI Taxonomy" id="471225"/>
    <lineage>
        <taxon>Bacteria</taxon>
        <taxon>Pseudomonadati</taxon>
        <taxon>Pseudomonadota</taxon>
        <taxon>Gammaproteobacteria</taxon>
        <taxon>Alteromonadales</taxon>
        <taxon>Alteromonadaceae</taxon>
        <taxon>Alteromonas/Salinimonas group</taxon>
        <taxon>Alteromonas</taxon>
    </lineage>
</organism>
<dbReference type="Gene3D" id="3.30.70.1230">
    <property type="entry name" value="Nucleotide cyclase"/>
    <property type="match status" value="1"/>
</dbReference>
<reference evidence="1 2" key="1">
    <citation type="submission" date="2020-01" db="EMBL/GenBank/DDBJ databases">
        <title>Genomes of bacteria type strains.</title>
        <authorList>
            <person name="Chen J."/>
            <person name="Zhu S."/>
            <person name="Yang J."/>
        </authorList>
    </citation>
    <scope>NUCLEOTIDE SEQUENCE [LARGE SCALE GENOMIC DNA]</scope>
    <source>
        <strain evidence="1 2">LMG 24078</strain>
    </source>
</reference>
<dbReference type="Proteomes" id="UP000471381">
    <property type="component" value="Unassembled WGS sequence"/>
</dbReference>
<dbReference type="SUPFAM" id="SSF55073">
    <property type="entry name" value="Nucleotide cyclase"/>
    <property type="match status" value="1"/>
</dbReference>
<sequence length="210" mass="22812">MDTIKQRAAVITGDIANSQHLSDEDLKHVLAVLTTTLKAQTAMYHGEYDVFRGDAFQAVIPSPQNAMQTAICIRLALKACTPSTDIRISVGLGEVNVTDGQVKTGSGDAFVRSGRALDTLKSQYLVFTSDDEAFNKHSALLTAFLDSHITALTQTQSETLLAYICAKDKAHEHIANTLGKTRSNVTRILNASGYHLVNEYLEHMATEVSS</sequence>
<dbReference type="InterPro" id="IPR029787">
    <property type="entry name" value="Nucleotide_cyclase"/>
</dbReference>
<evidence type="ECO:0000313" key="2">
    <source>
        <dbReference type="Proteomes" id="UP000471381"/>
    </source>
</evidence>
<name>A0A6N9TCR8_9ALTE</name>
<gene>
    <name evidence="1" type="ORF">GTQ48_05420</name>
</gene>
<keyword evidence="2" id="KW-1185">Reference proteome</keyword>
<protein>
    <submittedName>
        <fullName evidence="1">Uncharacterized protein</fullName>
    </submittedName>
</protein>
<evidence type="ECO:0000313" key="1">
    <source>
        <dbReference type="EMBL" id="NDW14970.1"/>
    </source>
</evidence>
<accession>A0A6N9TCR8</accession>